<keyword evidence="4" id="KW-1185">Reference proteome</keyword>
<dbReference type="AlphaFoldDB" id="A0ABD1S992"/>
<keyword evidence="2" id="KW-0472">Membrane</keyword>
<gene>
    <name evidence="3" type="ORF">Fot_40069</name>
</gene>
<accession>A0ABD1S992</accession>
<dbReference type="PANTHER" id="PTHR31234:SF2">
    <property type="entry name" value="OS05G0199100 PROTEIN"/>
    <property type="match status" value="1"/>
</dbReference>
<dbReference type="PANTHER" id="PTHR31234">
    <property type="entry name" value="LATE EMBRYOGENESIS ABUNDANT (LEA) HYDROXYPROLINE-RICH GLYCOPROTEIN FAMILY"/>
    <property type="match status" value="1"/>
</dbReference>
<organism evidence="3 4">
    <name type="scientific">Forsythia ovata</name>
    <dbReference type="NCBI Taxonomy" id="205694"/>
    <lineage>
        <taxon>Eukaryota</taxon>
        <taxon>Viridiplantae</taxon>
        <taxon>Streptophyta</taxon>
        <taxon>Embryophyta</taxon>
        <taxon>Tracheophyta</taxon>
        <taxon>Spermatophyta</taxon>
        <taxon>Magnoliopsida</taxon>
        <taxon>eudicotyledons</taxon>
        <taxon>Gunneridae</taxon>
        <taxon>Pentapetalae</taxon>
        <taxon>asterids</taxon>
        <taxon>lamiids</taxon>
        <taxon>Lamiales</taxon>
        <taxon>Oleaceae</taxon>
        <taxon>Forsythieae</taxon>
        <taxon>Forsythia</taxon>
    </lineage>
</organism>
<proteinExistence type="predicted"/>
<comment type="subcellular location">
    <subcellularLocation>
        <location evidence="1">Membrane</location>
    </subcellularLocation>
</comment>
<evidence type="ECO:0000256" key="1">
    <source>
        <dbReference type="ARBA" id="ARBA00004370"/>
    </source>
</evidence>
<reference evidence="4" key="1">
    <citation type="submission" date="2024-07" db="EMBL/GenBank/DDBJ databases">
        <title>Two chromosome-level genome assemblies of Korean endemic species Abeliophyllum distichum and Forsythia ovata (Oleaceae).</title>
        <authorList>
            <person name="Jang H."/>
        </authorList>
    </citation>
    <scope>NUCLEOTIDE SEQUENCE [LARGE SCALE GENOMIC DNA]</scope>
</reference>
<dbReference type="GO" id="GO:0016020">
    <property type="term" value="C:membrane"/>
    <property type="evidence" value="ECO:0007669"/>
    <property type="project" value="UniProtKB-SubCell"/>
</dbReference>
<dbReference type="Proteomes" id="UP001604277">
    <property type="component" value="Unassembled WGS sequence"/>
</dbReference>
<name>A0ABD1S992_9LAMI</name>
<protein>
    <submittedName>
        <fullName evidence="3">Late embryogenesis abundant (LEA) hydroxyproline-rich glycoprotein family</fullName>
    </submittedName>
</protein>
<evidence type="ECO:0000256" key="2">
    <source>
        <dbReference type="ARBA" id="ARBA00023136"/>
    </source>
</evidence>
<dbReference type="InterPro" id="IPR044839">
    <property type="entry name" value="NDR1-like"/>
</dbReference>
<comment type="caution">
    <text evidence="3">The sequence shown here is derived from an EMBL/GenBank/DDBJ whole genome shotgun (WGS) entry which is preliminary data.</text>
</comment>
<evidence type="ECO:0000313" key="4">
    <source>
        <dbReference type="Proteomes" id="UP001604277"/>
    </source>
</evidence>
<sequence length="162" mass="17952">MCAENPLSKFNLTYTSLASTFDLTLIARNLKKKIVFSYEPIAVKIFFDDISIDDGSLPGFTQATKNVTTVKAVISSSSPFPNGTDVSPLKSNLKNKNLPLKLTLNTRVEVKIRKLKTKKFRVRVNCDGIKISLPTGKSPTTATTANVKCKVDPRFKIIKWTV</sequence>
<dbReference type="EMBL" id="JBFOLJ010000011">
    <property type="protein sequence ID" value="KAL2496312.1"/>
    <property type="molecule type" value="Genomic_DNA"/>
</dbReference>
<evidence type="ECO:0000313" key="3">
    <source>
        <dbReference type="EMBL" id="KAL2496312.1"/>
    </source>
</evidence>